<evidence type="ECO:0000313" key="10">
    <source>
        <dbReference type="Proteomes" id="UP000323166"/>
    </source>
</evidence>
<dbReference type="SUPFAM" id="SSF54995">
    <property type="entry name" value="Ribosomal protein S6"/>
    <property type="match status" value="1"/>
</dbReference>
<keyword evidence="2 8" id="KW-0699">rRNA-binding</keyword>
<comment type="caution">
    <text evidence="9">The sequence shown here is derived from an EMBL/GenBank/DDBJ whole genome shotgun (WGS) entry which is preliminary data.</text>
</comment>
<proteinExistence type="inferred from homology"/>
<evidence type="ECO:0000256" key="4">
    <source>
        <dbReference type="ARBA" id="ARBA00022980"/>
    </source>
</evidence>
<dbReference type="PANTHER" id="PTHR21011:SF1">
    <property type="entry name" value="SMALL RIBOSOMAL SUBUNIT PROTEIN BS6M"/>
    <property type="match status" value="1"/>
</dbReference>
<dbReference type="Gene3D" id="3.30.70.60">
    <property type="match status" value="1"/>
</dbReference>
<dbReference type="AlphaFoldDB" id="A0A5S4ZWF5"/>
<evidence type="ECO:0000256" key="1">
    <source>
        <dbReference type="ARBA" id="ARBA00009512"/>
    </source>
</evidence>
<dbReference type="CDD" id="cd00473">
    <property type="entry name" value="bS6"/>
    <property type="match status" value="1"/>
</dbReference>
<evidence type="ECO:0000256" key="2">
    <source>
        <dbReference type="ARBA" id="ARBA00022730"/>
    </source>
</evidence>
<dbReference type="Proteomes" id="UP000323166">
    <property type="component" value="Unassembled WGS sequence"/>
</dbReference>
<evidence type="ECO:0000256" key="7">
    <source>
        <dbReference type="ARBA" id="ARBA00035294"/>
    </source>
</evidence>
<keyword evidence="3 8" id="KW-0694">RNA-binding</keyword>
<dbReference type="GO" id="GO:0070181">
    <property type="term" value="F:small ribosomal subunit rRNA binding"/>
    <property type="evidence" value="ECO:0007669"/>
    <property type="project" value="TreeGrafter"/>
</dbReference>
<organism evidence="9 10">
    <name type="scientific">Desulfallas thermosapovorans DSM 6562</name>
    <dbReference type="NCBI Taxonomy" id="1121431"/>
    <lineage>
        <taxon>Bacteria</taxon>
        <taxon>Bacillati</taxon>
        <taxon>Bacillota</taxon>
        <taxon>Clostridia</taxon>
        <taxon>Eubacteriales</taxon>
        <taxon>Desulfallaceae</taxon>
        <taxon>Desulfallas</taxon>
    </lineage>
</organism>
<dbReference type="FunFam" id="3.30.70.60:FF:000002">
    <property type="entry name" value="30S ribosomal protein S6"/>
    <property type="match status" value="1"/>
</dbReference>
<dbReference type="NCBIfam" id="TIGR00166">
    <property type="entry name" value="S6"/>
    <property type="match status" value="1"/>
</dbReference>
<dbReference type="EMBL" id="VNHM01000004">
    <property type="protein sequence ID" value="TYO96433.1"/>
    <property type="molecule type" value="Genomic_DNA"/>
</dbReference>
<dbReference type="RefSeq" id="WP_166510947.1">
    <property type="nucleotide sequence ID" value="NZ_VNHM01000004.1"/>
</dbReference>
<dbReference type="InterPro" id="IPR020814">
    <property type="entry name" value="Ribosomal_S6_plastid/chlpt"/>
</dbReference>
<dbReference type="GO" id="GO:0005840">
    <property type="term" value="C:ribosome"/>
    <property type="evidence" value="ECO:0007669"/>
    <property type="project" value="UniProtKB-KW"/>
</dbReference>
<gene>
    <name evidence="8" type="primary">rpsF</name>
    <name evidence="9" type="ORF">LX24_00898</name>
</gene>
<dbReference type="GO" id="GO:0005737">
    <property type="term" value="C:cytoplasm"/>
    <property type="evidence" value="ECO:0007669"/>
    <property type="project" value="UniProtKB-ARBA"/>
</dbReference>
<dbReference type="PANTHER" id="PTHR21011">
    <property type="entry name" value="MITOCHONDRIAL 28S RIBOSOMAL PROTEIN S6"/>
    <property type="match status" value="1"/>
</dbReference>
<evidence type="ECO:0000256" key="8">
    <source>
        <dbReference type="HAMAP-Rule" id="MF_00360"/>
    </source>
</evidence>
<keyword evidence="4 8" id="KW-0689">Ribosomal protein</keyword>
<dbReference type="GO" id="GO:1990904">
    <property type="term" value="C:ribonucleoprotein complex"/>
    <property type="evidence" value="ECO:0007669"/>
    <property type="project" value="UniProtKB-KW"/>
</dbReference>
<comment type="function">
    <text evidence="6 8">Binds together with bS18 to 16S ribosomal RNA.</text>
</comment>
<evidence type="ECO:0000256" key="3">
    <source>
        <dbReference type="ARBA" id="ARBA00022884"/>
    </source>
</evidence>
<dbReference type="InterPro" id="IPR035980">
    <property type="entry name" value="Ribosomal_bS6_sf"/>
</dbReference>
<evidence type="ECO:0000256" key="5">
    <source>
        <dbReference type="ARBA" id="ARBA00023274"/>
    </source>
</evidence>
<keyword evidence="10" id="KW-1185">Reference proteome</keyword>
<protein>
    <recommendedName>
        <fullName evidence="7 8">Small ribosomal subunit protein bS6</fullName>
    </recommendedName>
</protein>
<keyword evidence="5 8" id="KW-0687">Ribonucleoprotein</keyword>
<comment type="similarity">
    <text evidence="1 8">Belongs to the bacterial ribosomal protein bS6 family.</text>
</comment>
<dbReference type="GO" id="GO:0006412">
    <property type="term" value="P:translation"/>
    <property type="evidence" value="ECO:0007669"/>
    <property type="project" value="UniProtKB-UniRule"/>
</dbReference>
<evidence type="ECO:0000313" key="9">
    <source>
        <dbReference type="EMBL" id="TYO96433.1"/>
    </source>
</evidence>
<dbReference type="HAMAP" id="MF_00360">
    <property type="entry name" value="Ribosomal_bS6"/>
    <property type="match status" value="1"/>
</dbReference>
<dbReference type="InterPro" id="IPR014717">
    <property type="entry name" value="Transl_elong_EF1B/ribsomal_bS6"/>
</dbReference>
<accession>A0A5S4ZWF5</accession>
<reference evidence="9 10" key="1">
    <citation type="submission" date="2019-07" db="EMBL/GenBank/DDBJ databases">
        <title>Genomic Encyclopedia of Type Strains, Phase I: the one thousand microbial genomes (KMG-I) project.</title>
        <authorList>
            <person name="Kyrpides N."/>
        </authorList>
    </citation>
    <scope>NUCLEOTIDE SEQUENCE [LARGE SCALE GENOMIC DNA]</scope>
    <source>
        <strain evidence="9 10">DSM 6562</strain>
    </source>
</reference>
<evidence type="ECO:0000256" key="6">
    <source>
        <dbReference type="ARBA" id="ARBA00035104"/>
    </source>
</evidence>
<dbReference type="Pfam" id="PF01250">
    <property type="entry name" value="Ribosomal_S6"/>
    <property type="match status" value="1"/>
</dbReference>
<sequence>MRQYELVFIIRTDLEEEATEALIEKVRTIAETNGAEVTKLEKWGKRRLAYEIQRTREGYYVIMNFKGDAAVAAELDRVLKITENILRYMIVREDEK</sequence>
<dbReference type="InterPro" id="IPR000529">
    <property type="entry name" value="Ribosomal_bS6"/>
</dbReference>
<name>A0A5S4ZWF5_9FIRM</name>
<dbReference type="GO" id="GO:0003735">
    <property type="term" value="F:structural constituent of ribosome"/>
    <property type="evidence" value="ECO:0007669"/>
    <property type="project" value="InterPro"/>
</dbReference>